<dbReference type="GO" id="GO:0005304">
    <property type="term" value="F:L-valine transmembrane transporter activity"/>
    <property type="evidence" value="ECO:0007669"/>
    <property type="project" value="TreeGrafter"/>
</dbReference>
<dbReference type="PANTHER" id="PTHR45772">
    <property type="entry name" value="CONSERVED COMPONENT OF ABC TRANSPORTER FOR NATURAL AMINO ACIDS-RELATED"/>
    <property type="match status" value="1"/>
</dbReference>
<dbReference type="InterPro" id="IPR027417">
    <property type="entry name" value="P-loop_NTPase"/>
</dbReference>
<dbReference type="EC" id="3.6.3.-" evidence="5"/>
<keyword evidence="2" id="KW-0547">Nucleotide-binding</keyword>
<dbReference type="Gene3D" id="3.40.50.300">
    <property type="entry name" value="P-loop containing nucleotide triphosphate hydrolases"/>
    <property type="match status" value="1"/>
</dbReference>
<reference evidence="5" key="1">
    <citation type="submission" date="2019-08" db="EMBL/GenBank/DDBJ databases">
        <authorList>
            <person name="Kucharzyk K."/>
            <person name="Murdoch R.W."/>
            <person name="Higgins S."/>
            <person name="Loffler F."/>
        </authorList>
    </citation>
    <scope>NUCLEOTIDE SEQUENCE</scope>
</reference>
<dbReference type="GO" id="GO:0015808">
    <property type="term" value="P:L-alanine transport"/>
    <property type="evidence" value="ECO:0007669"/>
    <property type="project" value="TreeGrafter"/>
</dbReference>
<sequence length="71" mass="7870">MNPTETAELLDCINAIRNRFGIAILLIEHDMSLVMNICERIQVIDYGVTIAEGLPEEIAKNPKVIAAYLGQ</sequence>
<dbReference type="Pfam" id="PF12399">
    <property type="entry name" value="BCA_ABC_TP_C"/>
    <property type="match status" value="1"/>
</dbReference>
<dbReference type="GO" id="GO:1903806">
    <property type="term" value="P:L-isoleucine import across plasma membrane"/>
    <property type="evidence" value="ECO:0007669"/>
    <property type="project" value="TreeGrafter"/>
</dbReference>
<accession>A0A645IBW6</accession>
<dbReference type="InterPro" id="IPR051120">
    <property type="entry name" value="ABC_AA/LPS_Transport"/>
</dbReference>
<proteinExistence type="predicted"/>
<keyword evidence="3 5" id="KW-0067">ATP-binding</keyword>
<organism evidence="5">
    <name type="scientific">bioreactor metagenome</name>
    <dbReference type="NCBI Taxonomy" id="1076179"/>
    <lineage>
        <taxon>unclassified sequences</taxon>
        <taxon>metagenomes</taxon>
        <taxon>ecological metagenomes</taxon>
    </lineage>
</organism>
<comment type="caution">
    <text evidence="5">The sequence shown here is derived from an EMBL/GenBank/DDBJ whole genome shotgun (WGS) entry which is preliminary data.</text>
</comment>
<dbReference type="GO" id="GO:1903805">
    <property type="term" value="P:L-valine import across plasma membrane"/>
    <property type="evidence" value="ECO:0007669"/>
    <property type="project" value="TreeGrafter"/>
</dbReference>
<gene>
    <name evidence="5" type="primary">metN_33</name>
    <name evidence="5" type="ORF">SDC9_196023</name>
</gene>
<name>A0A645IBW6_9ZZZZ</name>
<evidence type="ECO:0000259" key="4">
    <source>
        <dbReference type="Pfam" id="PF12399"/>
    </source>
</evidence>
<dbReference type="GO" id="GO:0042941">
    <property type="term" value="P:D-alanine transmembrane transport"/>
    <property type="evidence" value="ECO:0007669"/>
    <property type="project" value="TreeGrafter"/>
</dbReference>
<dbReference type="GO" id="GO:0016787">
    <property type="term" value="F:hydrolase activity"/>
    <property type="evidence" value="ECO:0007669"/>
    <property type="project" value="UniProtKB-KW"/>
</dbReference>
<dbReference type="EMBL" id="VSSQ01110729">
    <property type="protein sequence ID" value="MPN48416.1"/>
    <property type="molecule type" value="Genomic_DNA"/>
</dbReference>
<protein>
    <submittedName>
        <fullName evidence="5">Methionine import ATP-binding protein MetN</fullName>
        <ecNumber evidence="5">3.6.3.-</ecNumber>
    </submittedName>
</protein>
<dbReference type="GO" id="GO:0005886">
    <property type="term" value="C:plasma membrane"/>
    <property type="evidence" value="ECO:0007669"/>
    <property type="project" value="TreeGrafter"/>
</dbReference>
<dbReference type="GO" id="GO:0015192">
    <property type="term" value="F:L-phenylalanine transmembrane transporter activity"/>
    <property type="evidence" value="ECO:0007669"/>
    <property type="project" value="TreeGrafter"/>
</dbReference>
<dbReference type="PANTHER" id="PTHR45772:SF7">
    <property type="entry name" value="AMINO ACID ABC TRANSPORTER ATP-BINDING PROTEIN"/>
    <property type="match status" value="1"/>
</dbReference>
<keyword evidence="5" id="KW-0378">Hydrolase</keyword>
<dbReference type="AlphaFoldDB" id="A0A645IBW6"/>
<evidence type="ECO:0000256" key="2">
    <source>
        <dbReference type="ARBA" id="ARBA00022741"/>
    </source>
</evidence>
<evidence type="ECO:0000256" key="3">
    <source>
        <dbReference type="ARBA" id="ARBA00022840"/>
    </source>
</evidence>
<evidence type="ECO:0000313" key="5">
    <source>
        <dbReference type="EMBL" id="MPN48416.1"/>
    </source>
</evidence>
<feature type="domain" description="Branched-chain amino acid ATP-binding cassette transporter C-terminal" evidence="4">
    <location>
        <begin position="49"/>
        <end position="70"/>
    </location>
</feature>
<dbReference type="GO" id="GO:0015188">
    <property type="term" value="F:L-isoleucine transmembrane transporter activity"/>
    <property type="evidence" value="ECO:0007669"/>
    <property type="project" value="TreeGrafter"/>
</dbReference>
<dbReference type="SUPFAM" id="SSF52540">
    <property type="entry name" value="P-loop containing nucleoside triphosphate hydrolases"/>
    <property type="match status" value="1"/>
</dbReference>
<keyword evidence="1" id="KW-0813">Transport</keyword>
<evidence type="ECO:0000256" key="1">
    <source>
        <dbReference type="ARBA" id="ARBA00022448"/>
    </source>
</evidence>
<dbReference type="GO" id="GO:0005524">
    <property type="term" value="F:ATP binding"/>
    <property type="evidence" value="ECO:0007669"/>
    <property type="project" value="UniProtKB-KW"/>
</dbReference>
<dbReference type="InterPro" id="IPR032823">
    <property type="entry name" value="BCA_ABC_TP_C"/>
</dbReference>